<dbReference type="AlphaFoldDB" id="A0A540NQ25"/>
<proteinExistence type="predicted"/>
<reference evidence="1 2" key="1">
    <citation type="journal article" date="2019" name="G3 (Bethesda)">
        <title>Sequencing of a Wild Apple (Malus baccata) Genome Unravels the Differences Between Cultivated and Wild Apple Species Regarding Disease Resistance and Cold Tolerance.</title>
        <authorList>
            <person name="Chen X."/>
        </authorList>
    </citation>
    <scope>NUCLEOTIDE SEQUENCE [LARGE SCALE GENOMIC DNA]</scope>
    <source>
        <strain evidence="2">cv. Shandingzi</strain>
        <tissue evidence="1">Leaves</tissue>
    </source>
</reference>
<sequence>MQQRSQQVLVRTTSSFSWVSVGAMAGTMNISEIDSSSEVVIVGRQGGSMTM</sequence>
<accession>A0A540NQ25</accession>
<dbReference type="EMBL" id="VIEB01000017">
    <property type="protein sequence ID" value="TQE12703.1"/>
    <property type="molecule type" value="Genomic_DNA"/>
</dbReference>
<organism evidence="1 2">
    <name type="scientific">Malus baccata</name>
    <name type="common">Siberian crab apple</name>
    <name type="synonym">Pyrus baccata</name>
    <dbReference type="NCBI Taxonomy" id="106549"/>
    <lineage>
        <taxon>Eukaryota</taxon>
        <taxon>Viridiplantae</taxon>
        <taxon>Streptophyta</taxon>
        <taxon>Embryophyta</taxon>
        <taxon>Tracheophyta</taxon>
        <taxon>Spermatophyta</taxon>
        <taxon>Magnoliopsida</taxon>
        <taxon>eudicotyledons</taxon>
        <taxon>Gunneridae</taxon>
        <taxon>Pentapetalae</taxon>
        <taxon>rosids</taxon>
        <taxon>fabids</taxon>
        <taxon>Rosales</taxon>
        <taxon>Rosaceae</taxon>
        <taxon>Amygdaloideae</taxon>
        <taxon>Maleae</taxon>
        <taxon>Malus</taxon>
    </lineage>
</organism>
<dbReference type="Proteomes" id="UP000315295">
    <property type="component" value="Unassembled WGS sequence"/>
</dbReference>
<protein>
    <submittedName>
        <fullName evidence="1">Uncharacterized protein</fullName>
    </submittedName>
</protein>
<evidence type="ECO:0000313" key="2">
    <source>
        <dbReference type="Proteomes" id="UP000315295"/>
    </source>
</evidence>
<keyword evidence="2" id="KW-1185">Reference proteome</keyword>
<comment type="caution">
    <text evidence="1">The sequence shown here is derived from an EMBL/GenBank/DDBJ whole genome shotgun (WGS) entry which is preliminary data.</text>
</comment>
<name>A0A540NQ25_MALBA</name>
<gene>
    <name evidence="1" type="ORF">C1H46_001723</name>
</gene>
<evidence type="ECO:0000313" key="1">
    <source>
        <dbReference type="EMBL" id="TQE12703.1"/>
    </source>
</evidence>